<dbReference type="AlphaFoldDB" id="A0A060ZY30"/>
<organism evidence="2">
    <name type="scientific">Streptomyces iranensis</name>
    <dbReference type="NCBI Taxonomy" id="576784"/>
    <lineage>
        <taxon>Bacteria</taxon>
        <taxon>Bacillati</taxon>
        <taxon>Actinomycetota</taxon>
        <taxon>Actinomycetes</taxon>
        <taxon>Kitasatosporales</taxon>
        <taxon>Streptomycetaceae</taxon>
        <taxon>Streptomyces</taxon>
        <taxon>Streptomyces violaceusniger group</taxon>
    </lineage>
</organism>
<name>A0A060ZY30_9ACTN</name>
<dbReference type="SMART" id="SM00530">
    <property type="entry name" value="HTH_XRE"/>
    <property type="match status" value="1"/>
</dbReference>
<accession>A0A060ZY30</accession>
<gene>
    <name evidence="2" type="ORF">SIRAN7226</name>
</gene>
<evidence type="ECO:0000259" key="1">
    <source>
        <dbReference type="PROSITE" id="PS50943"/>
    </source>
</evidence>
<protein>
    <submittedName>
        <fullName evidence="2">Helix-turn-helix domain protein</fullName>
    </submittedName>
</protein>
<sequence>MWQAACAESAVKVRWYWGGGYAMSLFTPQGWIRTITLGYLTNTTCWLLGAAMPNIRKLDPTTSPMHHLGAELRRYREAAGLTQDQLGGKVYCTGSLIGQYETAKKIPTNRFTMQLDDVLNTGGALLRLLEMALRFGVPLELKDHSELEAEATQKFVFEMAVVHGLLQTPDYARAVLGVLRKDMVESRLEQRLSRQKILNGERPPLLWAVLGEGVLCQEIGGRDVMRAQLAHLLSFRDHPHVHIQILPFTAGAHAGFSGAFSLLRFKNSPDLAYDETYRAGYMSADPEYVGDLSLRYAHLQAAALSVVDSADLIAHVMEERYGTQS</sequence>
<reference evidence="2" key="1">
    <citation type="submission" date="2014-05" db="EMBL/GenBank/DDBJ databases">
        <authorList>
            <person name="Horn Fabian"/>
        </authorList>
    </citation>
    <scope>NUCLEOTIDE SEQUENCE</scope>
</reference>
<feature type="domain" description="HTH cro/C1-type" evidence="1">
    <location>
        <begin position="72"/>
        <end position="126"/>
    </location>
</feature>
<dbReference type="HOGENOM" id="CLU_055817_0_3_11"/>
<dbReference type="InterPro" id="IPR001387">
    <property type="entry name" value="Cro/C1-type_HTH"/>
</dbReference>
<dbReference type="SUPFAM" id="SSF47413">
    <property type="entry name" value="lambda repressor-like DNA-binding domains"/>
    <property type="match status" value="1"/>
</dbReference>
<dbReference type="GO" id="GO:0003677">
    <property type="term" value="F:DNA binding"/>
    <property type="evidence" value="ECO:0007669"/>
    <property type="project" value="InterPro"/>
</dbReference>
<proteinExistence type="predicted"/>
<dbReference type="CDD" id="cd00093">
    <property type="entry name" value="HTH_XRE"/>
    <property type="match status" value="1"/>
</dbReference>
<dbReference type="EMBL" id="LK022848">
    <property type="protein sequence ID" value="CDR11225.1"/>
    <property type="molecule type" value="Genomic_DNA"/>
</dbReference>
<dbReference type="PROSITE" id="PS50943">
    <property type="entry name" value="HTH_CROC1"/>
    <property type="match status" value="1"/>
</dbReference>
<evidence type="ECO:0000313" key="2">
    <source>
        <dbReference type="EMBL" id="CDR11225.1"/>
    </source>
</evidence>
<dbReference type="Gene3D" id="1.10.260.40">
    <property type="entry name" value="lambda repressor-like DNA-binding domains"/>
    <property type="match status" value="1"/>
</dbReference>
<dbReference type="InterPro" id="IPR010982">
    <property type="entry name" value="Lambda_DNA-bd_dom_sf"/>
</dbReference>
<dbReference type="InterPro" id="IPR043917">
    <property type="entry name" value="DUF5753"/>
</dbReference>
<dbReference type="Pfam" id="PF19054">
    <property type="entry name" value="DUF5753"/>
    <property type="match status" value="1"/>
</dbReference>
<dbReference type="Pfam" id="PF13560">
    <property type="entry name" value="HTH_31"/>
    <property type="match status" value="1"/>
</dbReference>